<dbReference type="Proteomes" id="UP001187192">
    <property type="component" value="Unassembled WGS sequence"/>
</dbReference>
<proteinExistence type="predicted"/>
<sequence>MSGFDLRFVIPVVINLLKSQTKAHPWDWDAFSLLHNPNEVSWIKISFHISLLVLFSCTSITFTRRPSPNTALICFQFGNFSPHIAVSFVCSLVFPQALFWFLYPAILIFSYLILGWVNVQLSAFPVGTFQLSFSLIPQQVQANVHLDPQLNFSLCIGFRELGCGDGGEGVGSVRELALPVMGDECPSHATDFSSLLLAFFPRWSNSTMVSSVLTGVALLKVLAIVWLGIVWWADFAFAPPVVGFFLRVWYRRLLQLFLNLND</sequence>
<organism evidence="2 3">
    <name type="scientific">Ficus carica</name>
    <name type="common">Common fig</name>
    <dbReference type="NCBI Taxonomy" id="3494"/>
    <lineage>
        <taxon>Eukaryota</taxon>
        <taxon>Viridiplantae</taxon>
        <taxon>Streptophyta</taxon>
        <taxon>Embryophyta</taxon>
        <taxon>Tracheophyta</taxon>
        <taxon>Spermatophyta</taxon>
        <taxon>Magnoliopsida</taxon>
        <taxon>eudicotyledons</taxon>
        <taxon>Gunneridae</taxon>
        <taxon>Pentapetalae</taxon>
        <taxon>rosids</taxon>
        <taxon>fabids</taxon>
        <taxon>Rosales</taxon>
        <taxon>Moraceae</taxon>
        <taxon>Ficeae</taxon>
        <taxon>Ficus</taxon>
    </lineage>
</organism>
<dbReference type="AlphaFoldDB" id="A0AA87ZXM5"/>
<keyword evidence="1" id="KW-0472">Membrane</keyword>
<protein>
    <submittedName>
        <fullName evidence="2">Uncharacterized protein</fullName>
    </submittedName>
</protein>
<evidence type="ECO:0000256" key="1">
    <source>
        <dbReference type="SAM" id="Phobius"/>
    </source>
</evidence>
<feature type="transmembrane region" description="Helical" evidence="1">
    <location>
        <begin position="100"/>
        <end position="119"/>
    </location>
</feature>
<evidence type="ECO:0000313" key="2">
    <source>
        <dbReference type="EMBL" id="GMN30876.1"/>
    </source>
</evidence>
<comment type="caution">
    <text evidence="2">The sequence shown here is derived from an EMBL/GenBank/DDBJ whole genome shotgun (WGS) entry which is preliminary data.</text>
</comment>
<dbReference type="EMBL" id="BTGU01000003">
    <property type="protein sequence ID" value="GMN30876.1"/>
    <property type="molecule type" value="Genomic_DNA"/>
</dbReference>
<keyword evidence="3" id="KW-1185">Reference proteome</keyword>
<name>A0AA87ZXM5_FICCA</name>
<feature type="transmembrane region" description="Helical" evidence="1">
    <location>
        <begin position="203"/>
        <end position="223"/>
    </location>
</feature>
<reference evidence="2" key="1">
    <citation type="submission" date="2023-07" db="EMBL/GenBank/DDBJ databases">
        <title>draft genome sequence of fig (Ficus carica).</title>
        <authorList>
            <person name="Takahashi T."/>
            <person name="Nishimura K."/>
        </authorList>
    </citation>
    <scope>NUCLEOTIDE SEQUENCE</scope>
</reference>
<keyword evidence="1" id="KW-0812">Transmembrane</keyword>
<accession>A0AA87ZXM5</accession>
<gene>
    <name evidence="2" type="ORF">TIFTF001_003010</name>
</gene>
<keyword evidence="1" id="KW-1133">Transmembrane helix</keyword>
<evidence type="ECO:0000313" key="3">
    <source>
        <dbReference type="Proteomes" id="UP001187192"/>
    </source>
</evidence>